<dbReference type="InterPro" id="IPR050706">
    <property type="entry name" value="Cyclic-di-GMP_PDE-like"/>
</dbReference>
<sequence length="256" mass="27923">MTVKCAGCADGMELPFEFKMAFQPIVDVAEHRIWGYEALVRGPNGEGAHSVLSQLTDAQLYRFDQAARVMAIETAGKLFDDHTARLSINFMPNAVYEPRACIQKSLEAARRASFPAQNLMFEFTENERMSDPAHVENIVRSYKALGFWTALDDFGAGYAGLNLLARLQPNLIKIDMELLRDIHLSHAKQAIVAGVASIARELDITVLAEGVESEAELTALRAAGIVLFQGYHFAKPGLMSLPAVRGIQAGATALAS</sequence>
<dbReference type="Pfam" id="PF00563">
    <property type="entry name" value="EAL"/>
    <property type="match status" value="1"/>
</dbReference>
<proteinExistence type="predicted"/>
<reference evidence="2 3" key="1">
    <citation type="journal article" date="2020" name="Arch. Microbiol.">
        <title>Bradyrhizobium campsiandrae sp. nov., a nitrogen-fixing bacterial strain isolated from a native leguminous tree from the Amazon adapted to flooded conditions.</title>
        <authorList>
            <person name="Cabral Michel D."/>
            <person name="Martins da Costa E."/>
            <person name="Azarias Guimaraes A."/>
            <person name="Soares de Carvalho T."/>
            <person name="Santos de Castro Caputo P."/>
            <person name="Willems A."/>
            <person name="de Souza Moreira F.M."/>
        </authorList>
    </citation>
    <scope>NUCLEOTIDE SEQUENCE [LARGE SCALE GENOMIC DNA]</scope>
    <source>
        <strain evidence="3">INPA 384B</strain>
    </source>
</reference>
<name>A0ABR7U773_9BRAD</name>
<dbReference type="PROSITE" id="PS50883">
    <property type="entry name" value="EAL"/>
    <property type="match status" value="1"/>
</dbReference>
<gene>
    <name evidence="2" type="ORF">HA482_16915</name>
</gene>
<dbReference type="PANTHER" id="PTHR33121">
    <property type="entry name" value="CYCLIC DI-GMP PHOSPHODIESTERASE PDEF"/>
    <property type="match status" value="1"/>
</dbReference>
<accession>A0ABR7U773</accession>
<dbReference type="PANTHER" id="PTHR33121:SF15">
    <property type="entry name" value="BLUE LIGHT- AND TEMPERATURE-REGULATED ANTIREPRESSOR BLUF"/>
    <property type="match status" value="1"/>
</dbReference>
<evidence type="ECO:0000313" key="3">
    <source>
        <dbReference type="Proteomes" id="UP000639516"/>
    </source>
</evidence>
<organism evidence="2 3">
    <name type="scientific">Bradyrhizobium campsiandrae</name>
    <dbReference type="NCBI Taxonomy" id="1729892"/>
    <lineage>
        <taxon>Bacteria</taxon>
        <taxon>Pseudomonadati</taxon>
        <taxon>Pseudomonadota</taxon>
        <taxon>Alphaproteobacteria</taxon>
        <taxon>Hyphomicrobiales</taxon>
        <taxon>Nitrobacteraceae</taxon>
        <taxon>Bradyrhizobium</taxon>
    </lineage>
</organism>
<dbReference type="SMART" id="SM00052">
    <property type="entry name" value="EAL"/>
    <property type="match status" value="1"/>
</dbReference>
<dbReference type="EMBL" id="JAATTO010000022">
    <property type="protein sequence ID" value="MBC9979884.1"/>
    <property type="molecule type" value="Genomic_DNA"/>
</dbReference>
<dbReference type="Gene3D" id="3.20.20.450">
    <property type="entry name" value="EAL domain"/>
    <property type="match status" value="1"/>
</dbReference>
<dbReference type="RefSeq" id="WP_188096889.1">
    <property type="nucleotide sequence ID" value="NZ_JAANIH010000004.1"/>
</dbReference>
<dbReference type="InterPro" id="IPR001633">
    <property type="entry name" value="EAL_dom"/>
</dbReference>
<keyword evidence="3" id="KW-1185">Reference proteome</keyword>
<evidence type="ECO:0000259" key="1">
    <source>
        <dbReference type="PROSITE" id="PS50883"/>
    </source>
</evidence>
<dbReference type="SUPFAM" id="SSF141868">
    <property type="entry name" value="EAL domain-like"/>
    <property type="match status" value="1"/>
</dbReference>
<dbReference type="Proteomes" id="UP000639516">
    <property type="component" value="Unassembled WGS sequence"/>
</dbReference>
<dbReference type="InterPro" id="IPR035919">
    <property type="entry name" value="EAL_sf"/>
</dbReference>
<comment type="caution">
    <text evidence="2">The sequence shown here is derived from an EMBL/GenBank/DDBJ whole genome shotgun (WGS) entry which is preliminary data.</text>
</comment>
<evidence type="ECO:0000313" key="2">
    <source>
        <dbReference type="EMBL" id="MBC9979884.1"/>
    </source>
</evidence>
<protein>
    <submittedName>
        <fullName evidence="2">EAL domain-containing protein</fullName>
    </submittedName>
</protein>
<dbReference type="CDD" id="cd01948">
    <property type="entry name" value="EAL"/>
    <property type="match status" value="1"/>
</dbReference>
<feature type="domain" description="EAL" evidence="1">
    <location>
        <begin position="1"/>
        <end position="250"/>
    </location>
</feature>